<comment type="caution">
    <text evidence="4">The sequence shown here is derived from an EMBL/GenBank/DDBJ whole genome shotgun (WGS) entry which is preliminary data.</text>
</comment>
<comment type="similarity">
    <text evidence="1">Belongs to the TonB-dependent receptor family.</text>
</comment>
<proteinExistence type="inferred from homology"/>
<dbReference type="InterPro" id="IPR008969">
    <property type="entry name" value="CarboxyPept-like_regulatory"/>
</dbReference>
<gene>
    <name evidence="4" type="ORF">HCU67_12960</name>
</gene>
<name>A0ABX1GSC7_9FLAO</name>
<dbReference type="InterPro" id="IPR039426">
    <property type="entry name" value="TonB-dep_rcpt-like"/>
</dbReference>
<dbReference type="InterPro" id="IPR012910">
    <property type="entry name" value="Plug_dom"/>
</dbReference>
<dbReference type="Pfam" id="PF13715">
    <property type="entry name" value="CarbopepD_reg_2"/>
    <property type="match status" value="1"/>
</dbReference>
<dbReference type="SUPFAM" id="SSF49464">
    <property type="entry name" value="Carboxypeptidase regulatory domain-like"/>
    <property type="match status" value="1"/>
</dbReference>
<dbReference type="InterPro" id="IPR037066">
    <property type="entry name" value="Plug_dom_sf"/>
</dbReference>
<organism evidence="4 5">
    <name type="scientific">Croceivirga thetidis</name>
    <dbReference type="NCBI Taxonomy" id="2721623"/>
    <lineage>
        <taxon>Bacteria</taxon>
        <taxon>Pseudomonadati</taxon>
        <taxon>Bacteroidota</taxon>
        <taxon>Flavobacteriia</taxon>
        <taxon>Flavobacteriales</taxon>
        <taxon>Flavobacteriaceae</taxon>
        <taxon>Croceivirga</taxon>
    </lineage>
</organism>
<feature type="chain" id="PRO_5046285148" evidence="2">
    <location>
        <begin position="22"/>
        <end position="822"/>
    </location>
</feature>
<evidence type="ECO:0000259" key="3">
    <source>
        <dbReference type="Pfam" id="PF07715"/>
    </source>
</evidence>
<sequence>MNRSKLVFWLVFVITTTGLWAQNAVVTGVVFDEDQKPLANVNVRVGEIGTSTDENGFYKIEIIAEKKTSITFSHIGHKEIVLNDLILNTNETFEFNPILNTKVVQMDEVEVTPLGRKTVEGITTISPEVVRKIPGANAGVENLLKLLPGVSFNNELSTQYNVRGGNFDENLVYINGIEVYRPFLIRSAQQEGFSFINSSMVANVDFSAGGFQAKYGDKLSSVLDITYKIPSSYALQVDGSLLGAGLTLETTSSDNSFTSISGIRYRNNSLLVNTQQTQSNFQPSFLDAQSFLKYHFSKKWNMSFLGNFSLNDYQNEPISRQTNFGSLLEPRALVVEYEGNENNKYQTEFAALQAQFNPNQDIQLGLTSSVYHTAEEEFSDVIAEYELGDVDTNLGSENFGEIINPGSAGGQIIRARNQLDILIFNISHKGRIKKDNSSLQWGLKYTFEDVRDDLRESEFLDSAGFFIRPNTPEFINNQPAEPFDGDIVPFESARARNFVSTNRISGFLQYDKNTTWGNTNIYYNFGIRAQYWSLSGEDIVSNSQFLVSPRAQLALKPDWEKDMLFRLAIGSYQQPPFYRELRDINGLVNPEVEAQKSIHIVLGNEYSFNLWDRPFRLTSEAYYKNLYNINTYTLEDVRIRYRANNKAEAYAYGIDFRLNGTLLPGEESWLSIGYLKTEENQNGRGFISRPSDQRLKLGILFQDHMPTIPNLKLYVNLVYNTGVPGGSPNNADPYNFQNRLRDYRRADLGISYIFVDNQNQYPRGHWLHRFKNFNVGFEIFNLFNNQNSITNTWVRDVETQRQFAIPNFLTSRILNLKFGLKF</sequence>
<protein>
    <submittedName>
        <fullName evidence="4">TonB-dependent receptor plug domain-containing protein</fullName>
    </submittedName>
</protein>
<feature type="domain" description="TonB-dependent receptor plug" evidence="3">
    <location>
        <begin position="117"/>
        <end position="217"/>
    </location>
</feature>
<keyword evidence="2" id="KW-0732">Signal</keyword>
<keyword evidence="1" id="KW-0472">Membrane</keyword>
<reference evidence="4 5" key="1">
    <citation type="submission" date="2020-04" db="EMBL/GenBank/DDBJ databases">
        <authorList>
            <person name="Yoon J."/>
        </authorList>
    </citation>
    <scope>NUCLEOTIDE SEQUENCE [LARGE SCALE GENOMIC DNA]</scope>
    <source>
        <strain evidence="4 5">DJ-13</strain>
    </source>
</reference>
<keyword evidence="4" id="KW-0675">Receptor</keyword>
<dbReference type="Proteomes" id="UP000718451">
    <property type="component" value="Unassembled WGS sequence"/>
</dbReference>
<dbReference type="Gene3D" id="2.170.130.10">
    <property type="entry name" value="TonB-dependent receptor, plug domain"/>
    <property type="match status" value="1"/>
</dbReference>
<keyword evidence="1" id="KW-1134">Transmembrane beta strand</keyword>
<keyword evidence="1" id="KW-0813">Transport</keyword>
<evidence type="ECO:0000256" key="2">
    <source>
        <dbReference type="SAM" id="SignalP"/>
    </source>
</evidence>
<feature type="signal peptide" evidence="2">
    <location>
        <begin position="1"/>
        <end position="21"/>
    </location>
</feature>
<evidence type="ECO:0000256" key="1">
    <source>
        <dbReference type="PROSITE-ProRule" id="PRU01360"/>
    </source>
</evidence>
<keyword evidence="1" id="KW-0998">Cell outer membrane</keyword>
<keyword evidence="1" id="KW-0812">Transmembrane</keyword>
<accession>A0ABX1GSC7</accession>
<dbReference type="SUPFAM" id="SSF56935">
    <property type="entry name" value="Porins"/>
    <property type="match status" value="1"/>
</dbReference>
<dbReference type="Pfam" id="PF07715">
    <property type="entry name" value="Plug"/>
    <property type="match status" value="1"/>
</dbReference>
<dbReference type="PROSITE" id="PS52016">
    <property type="entry name" value="TONB_DEPENDENT_REC_3"/>
    <property type="match status" value="1"/>
</dbReference>
<evidence type="ECO:0000313" key="5">
    <source>
        <dbReference type="Proteomes" id="UP000718451"/>
    </source>
</evidence>
<comment type="subcellular location">
    <subcellularLocation>
        <location evidence="1">Cell outer membrane</location>
        <topology evidence="1">Multi-pass membrane protein</topology>
    </subcellularLocation>
</comment>
<dbReference type="RefSeq" id="WP_168553028.1">
    <property type="nucleotide sequence ID" value="NZ_JAAWWL010000002.1"/>
</dbReference>
<dbReference type="Gene3D" id="2.60.40.1120">
    <property type="entry name" value="Carboxypeptidase-like, regulatory domain"/>
    <property type="match status" value="1"/>
</dbReference>
<dbReference type="EMBL" id="JAAWWL010000002">
    <property type="protein sequence ID" value="NKI32859.1"/>
    <property type="molecule type" value="Genomic_DNA"/>
</dbReference>
<evidence type="ECO:0000313" key="4">
    <source>
        <dbReference type="EMBL" id="NKI32859.1"/>
    </source>
</evidence>
<keyword evidence="5" id="KW-1185">Reference proteome</keyword>